<evidence type="ECO:0000313" key="3">
    <source>
        <dbReference type="Proteomes" id="UP000566324"/>
    </source>
</evidence>
<comment type="caution">
    <text evidence="2">The sequence shown here is derived from an EMBL/GenBank/DDBJ whole genome shotgun (WGS) entry which is preliminary data.</text>
</comment>
<feature type="transmembrane region" description="Helical" evidence="1">
    <location>
        <begin position="253"/>
        <end position="273"/>
    </location>
</feature>
<evidence type="ECO:0000313" key="2">
    <source>
        <dbReference type="EMBL" id="MBB4630920.1"/>
    </source>
</evidence>
<keyword evidence="1" id="KW-0472">Membrane</keyword>
<feature type="transmembrane region" description="Helical" evidence="1">
    <location>
        <begin position="6"/>
        <end position="23"/>
    </location>
</feature>
<dbReference type="RefSeq" id="WP_184064686.1">
    <property type="nucleotide sequence ID" value="NZ_JACHNZ010000004.1"/>
</dbReference>
<keyword evidence="1" id="KW-1133">Transmembrane helix</keyword>
<sequence length="317" mass="32230">MIGLPALYTFAGLVFAAFALGSLRDRSNARRLGNAAFWGLLSLSFLAGDRLGDLGNGVLVLCLVGLAGAGALGSGTPKTTSPEERTALSARLGNRLFLPALIIPVTALVGTLAFKAISVGGAPLFDPRQVTLLSLGIGVVLALAVSMLWLRPPPLAPIEEGRRLIDSVGWAAVLPQMLASLGAVFALAGVGDVVGEIAGAIIPEGNRFAAVAVFALGMAGFTMVMGNAFAAFPVMAAAIGVPVLIVGMGGDAAVIGAVGMLAGFCGTLMTPMAANFNIVPAALLELKNRNGVIRAQIATALPLLAVNLVIIYIFAFR</sequence>
<dbReference type="InterPro" id="IPR009323">
    <property type="entry name" value="DUF979"/>
</dbReference>
<gene>
    <name evidence="2" type="ORF">GGQ98_000525</name>
</gene>
<dbReference type="Proteomes" id="UP000566324">
    <property type="component" value="Unassembled WGS sequence"/>
</dbReference>
<feature type="transmembrane region" description="Helical" evidence="1">
    <location>
        <begin position="96"/>
        <end position="118"/>
    </location>
</feature>
<feature type="transmembrane region" description="Helical" evidence="1">
    <location>
        <begin position="293"/>
        <end position="315"/>
    </location>
</feature>
<feature type="transmembrane region" description="Helical" evidence="1">
    <location>
        <begin position="130"/>
        <end position="150"/>
    </location>
</feature>
<keyword evidence="1" id="KW-0812">Transmembrane</keyword>
<proteinExistence type="predicted"/>
<feature type="transmembrane region" description="Helical" evidence="1">
    <location>
        <begin position="58"/>
        <end position="75"/>
    </location>
</feature>
<dbReference type="AlphaFoldDB" id="A0A7W7F514"/>
<protein>
    <submittedName>
        <fullName evidence="2">Putative membrane protein</fullName>
    </submittedName>
</protein>
<dbReference type="EMBL" id="JACHNZ010000004">
    <property type="protein sequence ID" value="MBB4630920.1"/>
    <property type="molecule type" value="Genomic_DNA"/>
</dbReference>
<accession>A0A7W7F514</accession>
<reference evidence="2 3" key="1">
    <citation type="submission" date="2020-08" db="EMBL/GenBank/DDBJ databases">
        <title>Genomic Encyclopedia of Type Strains, Phase IV (KMG-IV): sequencing the most valuable type-strain genomes for metagenomic binning, comparative biology and taxonomic classification.</title>
        <authorList>
            <person name="Goeker M."/>
        </authorList>
    </citation>
    <scope>NUCLEOTIDE SEQUENCE [LARGE SCALE GENOMIC DNA]</scope>
    <source>
        <strain evidence="2 3">DSM 17328</strain>
    </source>
</reference>
<organism evidence="2 3">
    <name type="scientific">Sphingosinicella soli</name>
    <dbReference type="NCBI Taxonomy" id="333708"/>
    <lineage>
        <taxon>Bacteria</taxon>
        <taxon>Pseudomonadati</taxon>
        <taxon>Pseudomonadota</taxon>
        <taxon>Alphaproteobacteria</taxon>
        <taxon>Sphingomonadales</taxon>
        <taxon>Sphingosinicellaceae</taxon>
        <taxon>Sphingosinicella</taxon>
    </lineage>
</organism>
<name>A0A7W7F514_9SPHN</name>
<dbReference type="Pfam" id="PF06166">
    <property type="entry name" value="DUF979"/>
    <property type="match status" value="1"/>
</dbReference>
<evidence type="ECO:0000256" key="1">
    <source>
        <dbReference type="SAM" id="Phobius"/>
    </source>
</evidence>
<feature type="transmembrane region" description="Helical" evidence="1">
    <location>
        <begin position="208"/>
        <end position="241"/>
    </location>
</feature>
<keyword evidence="3" id="KW-1185">Reference proteome</keyword>
<feature type="transmembrane region" description="Helical" evidence="1">
    <location>
        <begin position="170"/>
        <end position="188"/>
    </location>
</feature>